<dbReference type="InterPro" id="IPR035996">
    <property type="entry name" value="4pyrrol_Methylase_sf"/>
</dbReference>
<dbReference type="PANTHER" id="PTHR43182:SF1">
    <property type="entry name" value="COBALT-PRECORRIN-7 C(5)-METHYLTRANSFERASE"/>
    <property type="match status" value="1"/>
</dbReference>
<dbReference type="RefSeq" id="WP_274374248.1">
    <property type="nucleotide sequence ID" value="NZ_CP072943.1"/>
</dbReference>
<name>A0A9Q7EZG5_9BACT</name>
<dbReference type="Proteomes" id="UP000671879">
    <property type="component" value="Chromosome"/>
</dbReference>
<dbReference type="InterPro" id="IPR000878">
    <property type="entry name" value="4pyrrol_Mease"/>
</dbReference>
<evidence type="ECO:0000256" key="3">
    <source>
        <dbReference type="ARBA" id="ARBA00022603"/>
    </source>
</evidence>
<dbReference type="SUPFAM" id="SSF53790">
    <property type="entry name" value="Tetrapyrrole methylase"/>
    <property type="match status" value="1"/>
</dbReference>
<keyword evidence="3" id="KW-0489">Methyltransferase</keyword>
<dbReference type="NCBIfam" id="TIGR02467">
    <property type="entry name" value="CbiE"/>
    <property type="match status" value="1"/>
</dbReference>
<keyword evidence="2" id="KW-0169">Cobalamin biosynthesis</keyword>
<feature type="domain" description="Tetrapyrrole methylase" evidence="6">
    <location>
        <begin position="7"/>
        <end position="189"/>
    </location>
</feature>
<dbReference type="InterPro" id="IPR014777">
    <property type="entry name" value="4pyrrole_Mease_sub1"/>
</dbReference>
<dbReference type="InterPro" id="IPR012818">
    <property type="entry name" value="CbiE"/>
</dbReference>
<keyword evidence="8" id="KW-1185">Reference proteome</keyword>
<evidence type="ECO:0000313" key="7">
    <source>
        <dbReference type="EMBL" id="QTX32981.1"/>
    </source>
</evidence>
<evidence type="ECO:0000259" key="6">
    <source>
        <dbReference type="Pfam" id="PF00590"/>
    </source>
</evidence>
<comment type="pathway">
    <text evidence="1">Cofactor biosynthesis; adenosylcobalamin biosynthesis.</text>
</comment>
<dbReference type="KEGG" id="aram:KAR29_03450"/>
<proteinExistence type="predicted"/>
<evidence type="ECO:0000256" key="4">
    <source>
        <dbReference type="ARBA" id="ARBA00022679"/>
    </source>
</evidence>
<evidence type="ECO:0000256" key="2">
    <source>
        <dbReference type="ARBA" id="ARBA00022573"/>
    </source>
</evidence>
<reference evidence="8" key="1">
    <citation type="submission" date="2021-04" db="EMBL/GenBank/DDBJ databases">
        <title>A novel Synergistetes isolate from a pyrite-forming mixed culture.</title>
        <authorList>
            <person name="Bunk B."/>
            <person name="Sproer C."/>
            <person name="Spring S."/>
            <person name="Pester M."/>
        </authorList>
    </citation>
    <scope>NUCLEOTIDE SEQUENCE [LARGE SCALE GENOMIC DNA]</scope>
    <source>
        <strain evidence="8">J.5.4.2-T.3.5.2</strain>
    </source>
</reference>
<dbReference type="Gene3D" id="3.40.1010.10">
    <property type="entry name" value="Cobalt-precorrin-4 Transmethylase, Domain 1"/>
    <property type="match status" value="1"/>
</dbReference>
<dbReference type="GO" id="GO:0032259">
    <property type="term" value="P:methylation"/>
    <property type="evidence" value="ECO:0007669"/>
    <property type="project" value="UniProtKB-KW"/>
</dbReference>
<dbReference type="InterPro" id="IPR050714">
    <property type="entry name" value="Cobalamin_biosynth_MTase"/>
</dbReference>
<dbReference type="GO" id="GO:0008276">
    <property type="term" value="F:protein methyltransferase activity"/>
    <property type="evidence" value="ECO:0007669"/>
    <property type="project" value="InterPro"/>
</dbReference>
<sequence>MRETKGTVWCIALGPGSEEYVTPQARKAMERFDRFIGDGRFSSLLPPGAHLEPLPPLAELYARIEDLAEGEELALVVSGDTGFYSLASSLARRFGDKVIWIPGISSLQILACRMRRSWASLPAFSLHGRPFEGNLPEGEFVLLLGESLSVPDQIADVALRLAETRRAVLAWDLGLPSEKLTEGPLGDLARREPEGRLALLWVMP</sequence>
<dbReference type="Pfam" id="PF00590">
    <property type="entry name" value="TP_methylase"/>
    <property type="match status" value="1"/>
</dbReference>
<dbReference type="CDD" id="cd11644">
    <property type="entry name" value="Precorrin-6Y-MT"/>
    <property type="match status" value="1"/>
</dbReference>
<accession>A0A9Q7EZG5</accession>
<evidence type="ECO:0000256" key="1">
    <source>
        <dbReference type="ARBA" id="ARBA00004953"/>
    </source>
</evidence>
<keyword evidence="5" id="KW-0949">S-adenosyl-L-methionine</keyword>
<dbReference type="PANTHER" id="PTHR43182">
    <property type="entry name" value="COBALT-PRECORRIN-6B C(15)-METHYLTRANSFERASE (DECARBOXYLATING)"/>
    <property type="match status" value="1"/>
</dbReference>
<dbReference type="EMBL" id="CP072943">
    <property type="protein sequence ID" value="QTX32981.1"/>
    <property type="molecule type" value="Genomic_DNA"/>
</dbReference>
<protein>
    <submittedName>
        <fullName evidence="7">Precorrin-6y C5,15-methyltransferase (Decarboxylating) subunit CbiE</fullName>
    </submittedName>
</protein>
<dbReference type="GO" id="GO:0009236">
    <property type="term" value="P:cobalamin biosynthetic process"/>
    <property type="evidence" value="ECO:0007669"/>
    <property type="project" value="UniProtKB-KW"/>
</dbReference>
<keyword evidence="4" id="KW-0808">Transferase</keyword>
<organism evidence="7 8">
    <name type="scientific">Aminithiophilus ramosus</name>
    <dbReference type="NCBI Taxonomy" id="3029084"/>
    <lineage>
        <taxon>Bacteria</taxon>
        <taxon>Thermotogati</taxon>
        <taxon>Synergistota</taxon>
        <taxon>Synergistia</taxon>
        <taxon>Synergistales</taxon>
        <taxon>Aminithiophilaceae</taxon>
        <taxon>Aminithiophilus</taxon>
    </lineage>
</organism>
<gene>
    <name evidence="7" type="primary">cbiE</name>
    <name evidence="7" type="ORF">KAR29_03450</name>
</gene>
<evidence type="ECO:0000256" key="5">
    <source>
        <dbReference type="ARBA" id="ARBA00022691"/>
    </source>
</evidence>
<evidence type="ECO:0000313" key="8">
    <source>
        <dbReference type="Proteomes" id="UP000671879"/>
    </source>
</evidence>
<dbReference type="AlphaFoldDB" id="A0A9Q7EZG5"/>